<dbReference type="InterPro" id="IPR036392">
    <property type="entry name" value="PLAT/LH2_dom_sf"/>
</dbReference>
<evidence type="ECO:0000256" key="11">
    <source>
        <dbReference type="ARBA" id="ARBA00023004"/>
    </source>
</evidence>
<evidence type="ECO:0000256" key="3">
    <source>
        <dbReference type="ARBA" id="ARBA00009419"/>
    </source>
</evidence>
<dbReference type="InterPro" id="IPR036226">
    <property type="entry name" value="LipOase_C_sf"/>
</dbReference>
<evidence type="ECO:0000259" key="17">
    <source>
        <dbReference type="PROSITE" id="PS50095"/>
    </source>
</evidence>
<dbReference type="GO" id="GO:0031408">
    <property type="term" value="P:oxylipin biosynthetic process"/>
    <property type="evidence" value="ECO:0007669"/>
    <property type="project" value="UniProtKB-UniRule"/>
</dbReference>
<evidence type="ECO:0000256" key="10">
    <source>
        <dbReference type="ARBA" id="ARBA00023002"/>
    </source>
</evidence>
<evidence type="ECO:0000256" key="8">
    <source>
        <dbReference type="ARBA" id="ARBA00022832"/>
    </source>
</evidence>
<comment type="cofactor">
    <cofactor evidence="1 15">
        <name>Fe cation</name>
        <dbReference type="ChEBI" id="CHEBI:24875"/>
    </cofactor>
</comment>
<dbReference type="SUPFAM" id="SSF48484">
    <property type="entry name" value="Lipoxigenase"/>
    <property type="match status" value="3"/>
</dbReference>
<dbReference type="SUPFAM" id="SSF49723">
    <property type="entry name" value="Lipase/lipooxygenase domain (PLAT/LH2 domain)"/>
    <property type="match status" value="3"/>
</dbReference>
<dbReference type="InterPro" id="IPR001246">
    <property type="entry name" value="LipOase_plant"/>
</dbReference>
<evidence type="ECO:0000256" key="9">
    <source>
        <dbReference type="ARBA" id="ARBA00022964"/>
    </source>
</evidence>
<feature type="domain" description="PLAT" evidence="17">
    <location>
        <begin position="1567"/>
        <end position="1699"/>
    </location>
</feature>
<dbReference type="Gene3D" id="4.10.372.10">
    <property type="entry name" value="Lipoxygenase-1, Domain 3"/>
    <property type="match status" value="3"/>
</dbReference>
<evidence type="ECO:0000313" key="19">
    <source>
        <dbReference type="EMBL" id="QCE02436.1"/>
    </source>
</evidence>
<dbReference type="InterPro" id="IPR000907">
    <property type="entry name" value="LipOase"/>
</dbReference>
<evidence type="ECO:0000256" key="13">
    <source>
        <dbReference type="ARBA" id="ARBA00023160"/>
    </source>
</evidence>
<dbReference type="InterPro" id="IPR001024">
    <property type="entry name" value="PLAT/LH2_dom"/>
</dbReference>
<keyword evidence="6 15" id="KW-0479">Metal-binding</keyword>
<dbReference type="PANTHER" id="PTHR11771">
    <property type="entry name" value="LIPOXYGENASE"/>
    <property type="match status" value="1"/>
</dbReference>
<dbReference type="FunFam" id="1.20.245.10:FF:000002">
    <property type="entry name" value="Lipoxygenase"/>
    <property type="match status" value="1"/>
</dbReference>
<evidence type="ECO:0000256" key="6">
    <source>
        <dbReference type="ARBA" id="ARBA00022723"/>
    </source>
</evidence>
<evidence type="ECO:0000256" key="7">
    <source>
        <dbReference type="ARBA" id="ARBA00022767"/>
    </source>
</evidence>
<dbReference type="InterPro" id="IPR020834">
    <property type="entry name" value="LipOase_CS"/>
</dbReference>
<feature type="domain" description="Lipoxygenase" evidence="18">
    <location>
        <begin position="888"/>
        <end position="1538"/>
    </location>
</feature>
<keyword evidence="4" id="KW-0963">Cytoplasm</keyword>
<keyword evidence="9 15" id="KW-0223">Dioxygenase</keyword>
<comment type="similarity">
    <text evidence="3 15">Belongs to the lipoxygenase family.</text>
</comment>
<dbReference type="EC" id="1.13.11.-" evidence="16"/>
<dbReference type="PROSITE" id="PS51393">
    <property type="entry name" value="LIPOXYGENASE_3"/>
    <property type="match status" value="3"/>
</dbReference>
<evidence type="ECO:0000256" key="5">
    <source>
        <dbReference type="ARBA" id="ARBA00022516"/>
    </source>
</evidence>
<dbReference type="PROSITE" id="PS00081">
    <property type="entry name" value="LIPOXYGENASE_2"/>
    <property type="match status" value="3"/>
</dbReference>
<evidence type="ECO:0000313" key="20">
    <source>
        <dbReference type="Proteomes" id="UP000501690"/>
    </source>
</evidence>
<comment type="pathway">
    <text evidence="16">Lipid metabolism; oxylipin biosynthesis.</text>
</comment>
<feature type="domain" description="PLAT" evidence="17">
    <location>
        <begin position="31"/>
        <end position="163"/>
    </location>
</feature>
<dbReference type="InterPro" id="IPR020833">
    <property type="entry name" value="LipOase_Fe_BS"/>
</dbReference>
<comment type="caution">
    <text evidence="14">Lacks conserved residue(s) required for the propagation of feature annotation.</text>
</comment>
<dbReference type="InterPro" id="IPR027433">
    <property type="entry name" value="Lipoxygenase_dom_3"/>
</dbReference>
<dbReference type="InterPro" id="IPR013819">
    <property type="entry name" value="LipOase_C"/>
</dbReference>
<organism evidence="19 20">
    <name type="scientific">Vigna unguiculata</name>
    <name type="common">Cowpea</name>
    <dbReference type="NCBI Taxonomy" id="3917"/>
    <lineage>
        <taxon>Eukaryota</taxon>
        <taxon>Viridiplantae</taxon>
        <taxon>Streptophyta</taxon>
        <taxon>Embryophyta</taxon>
        <taxon>Tracheophyta</taxon>
        <taxon>Spermatophyta</taxon>
        <taxon>Magnoliopsida</taxon>
        <taxon>eudicotyledons</taxon>
        <taxon>Gunneridae</taxon>
        <taxon>Pentapetalae</taxon>
        <taxon>rosids</taxon>
        <taxon>fabids</taxon>
        <taxon>Fabales</taxon>
        <taxon>Fabaceae</taxon>
        <taxon>Papilionoideae</taxon>
        <taxon>50 kb inversion clade</taxon>
        <taxon>NPAAA clade</taxon>
        <taxon>indigoferoid/millettioid clade</taxon>
        <taxon>Phaseoleae</taxon>
        <taxon>Vigna</taxon>
    </lineage>
</organism>
<comment type="subcellular location">
    <subcellularLocation>
        <location evidence="2">Cytoplasm</location>
    </subcellularLocation>
</comment>
<accession>A0A4D6MLT4</accession>
<dbReference type="GO" id="GO:0006633">
    <property type="term" value="P:fatty acid biosynthetic process"/>
    <property type="evidence" value="ECO:0007669"/>
    <property type="project" value="UniProtKB-KW"/>
</dbReference>
<dbReference type="GO" id="GO:0046872">
    <property type="term" value="F:metal ion binding"/>
    <property type="evidence" value="ECO:0007669"/>
    <property type="project" value="UniProtKB-UniRule"/>
</dbReference>
<gene>
    <name evidence="19" type="ORF">DEO72_LG8g448</name>
</gene>
<keyword evidence="8" id="KW-0276">Fatty acid metabolism</keyword>
<evidence type="ECO:0000256" key="12">
    <source>
        <dbReference type="ARBA" id="ARBA00023098"/>
    </source>
</evidence>
<evidence type="ECO:0000256" key="15">
    <source>
        <dbReference type="RuleBase" id="RU003974"/>
    </source>
</evidence>
<keyword evidence="7 16" id="KW-0925">Oxylipin biosynthesis</keyword>
<keyword evidence="20" id="KW-1185">Reference proteome</keyword>
<keyword evidence="11 15" id="KW-0408">Iron</keyword>
<dbReference type="Proteomes" id="UP000501690">
    <property type="component" value="Linkage Group LG8"/>
</dbReference>
<feature type="domain" description="Lipoxygenase" evidence="18">
    <location>
        <begin position="1702"/>
        <end position="2382"/>
    </location>
</feature>
<reference evidence="19 20" key="1">
    <citation type="submission" date="2019-04" db="EMBL/GenBank/DDBJ databases">
        <title>An improved genome assembly and genetic linkage map for asparagus bean, Vigna unguiculata ssp. sesquipedialis.</title>
        <authorList>
            <person name="Xia Q."/>
            <person name="Zhang R."/>
            <person name="Dong Y."/>
        </authorList>
    </citation>
    <scope>NUCLEOTIDE SEQUENCE [LARGE SCALE GENOMIC DNA]</scope>
    <source>
        <tissue evidence="19">Leaf</tissue>
    </source>
</reference>
<comment type="function">
    <text evidence="16">Plant lipoxygenase may be involved in a number of diverse aspects of plant physiology including growth and development, pest resistance, and senescence or responses to wounding.</text>
</comment>
<protein>
    <recommendedName>
        <fullName evidence="16">Lipoxygenase</fullName>
        <ecNumber evidence="16">1.13.11.-</ecNumber>
    </recommendedName>
</protein>
<feature type="domain" description="Lipoxygenase" evidence="18">
    <location>
        <begin position="166"/>
        <end position="704"/>
    </location>
</feature>
<dbReference type="GO" id="GO:0034440">
    <property type="term" value="P:lipid oxidation"/>
    <property type="evidence" value="ECO:0007669"/>
    <property type="project" value="InterPro"/>
</dbReference>
<dbReference type="Gene3D" id="1.20.245.10">
    <property type="entry name" value="Lipoxygenase-1, Domain 5"/>
    <property type="match status" value="4"/>
</dbReference>
<keyword evidence="12" id="KW-0443">Lipid metabolism</keyword>
<feature type="domain" description="PLAT" evidence="17">
    <location>
        <begin position="753"/>
        <end position="885"/>
    </location>
</feature>
<dbReference type="Pfam" id="PF00305">
    <property type="entry name" value="Lipoxygenase"/>
    <property type="match status" value="3"/>
</dbReference>
<proteinExistence type="inferred from homology"/>
<evidence type="ECO:0000256" key="2">
    <source>
        <dbReference type="ARBA" id="ARBA00004496"/>
    </source>
</evidence>
<evidence type="ECO:0000256" key="14">
    <source>
        <dbReference type="PROSITE-ProRule" id="PRU00152"/>
    </source>
</evidence>
<evidence type="ECO:0000256" key="1">
    <source>
        <dbReference type="ARBA" id="ARBA00001962"/>
    </source>
</evidence>
<dbReference type="EMBL" id="CP039352">
    <property type="protein sequence ID" value="QCE02436.1"/>
    <property type="molecule type" value="Genomic_DNA"/>
</dbReference>
<evidence type="ECO:0000256" key="16">
    <source>
        <dbReference type="RuleBase" id="RU003975"/>
    </source>
</evidence>
<dbReference type="PRINTS" id="PR00468">
    <property type="entry name" value="PLTLPOXGNASE"/>
</dbReference>
<dbReference type="Pfam" id="PF01477">
    <property type="entry name" value="PLAT"/>
    <property type="match status" value="3"/>
</dbReference>
<keyword evidence="10 15" id="KW-0560">Oxidoreductase</keyword>
<evidence type="ECO:0000259" key="18">
    <source>
        <dbReference type="PROSITE" id="PS51393"/>
    </source>
</evidence>
<dbReference type="GO" id="GO:0016702">
    <property type="term" value="F:oxidoreductase activity, acting on single donors with incorporation of molecular oxygen, incorporation of two atoms of oxygen"/>
    <property type="evidence" value="ECO:0007669"/>
    <property type="project" value="InterPro"/>
</dbReference>
<dbReference type="SMART" id="SM00308">
    <property type="entry name" value="LH2"/>
    <property type="match status" value="3"/>
</dbReference>
<dbReference type="PROSITE" id="PS50095">
    <property type="entry name" value="PLAT"/>
    <property type="match status" value="3"/>
</dbReference>
<keyword evidence="13 16" id="KW-0275">Fatty acid biosynthesis</keyword>
<dbReference type="UniPathway" id="UPA00382"/>
<name>A0A4D6MLT4_VIGUN</name>
<sequence length="2382" mass="270202">MSSIVERKKLIKGKVVLVQKSVAQTINTPKGLLTVGAKIVNNIPTLDITKSVSFKLISSTESENPTTLAGKVGKDTYLENNVSVVRTVQEIKEEFDIYFEWDRNEMGSPGAFYVTNLMDEEFFLVSLTLEYPSQHDNHTNIYFDCNSWVHNRSCYKTDRIFFANVPYLPGTTPVQLRTYREAELSNLRGDGTGLRQKWDRIYDYDVYNDLGFLASDAPTDHPVLGGLNYPYPRRVRTGRQLILNNKNGEYYEVPADTYYVPRDENFSDEKILEFAQLSKTAVGGSLGPLVLSMYLNTTSNEFNGIEEVLKMYEGGVNLPISIPGKTPPSALNFPTPDVIKESKFAWMTDEEFAREMIAGVNPNVIRLLKNKEELVLPWTSTCECERITVTEEDLETNMDGIKVDEAIKNRKLFVLDYYETFMAYLAKINDLPSIKAYATRTFLILKKDGTLKPLAIELSKPYICPCGLQFVETTVVLPADKGVESTIWQLAKAHVNVNDTGYHELISHWLHTHAVTEPFAISTHRNLSVLHPIYKLLYPHFRDTFNINSLARKSLISAGGIIEQTFLPGPYSMEMTAAVYKNWVFADQGLPKDLIKRGLAVKDVSAAHGLRLAIEDYPYAVDGLEIWNAIKLWVQDYVDLYYSDDEAILEDWELQTWWTEAVEKGHGDLRAPWPELHSSKDLVEICTTIIWVASALHAAVNFGQGKIGKEKFEGAEKKKSNKMSSIVERKKLIKGKVVLVQKSVAQTINTPKGLLTVGAKIVNNIPTLDITKSVSFKLISSTESENPTTLAGKVGKDTYLENNVSVVRTVQEIKEEFDIYFEWDRNEMGSPGAFYVTNLMDEEFFLVSLTLEYPSQHDNHTNIYFDCNSWVHNRSCYKTDRIFFANVPYLPGATPVQLQTYREAELSNLRGDGTGLRQKWDRIYDYDVYNDLGFLASDGPTDHPVLGGLNYPYPRRVRTGRQLIQNNKNGEEYEVPADVYYVPRDENFSDQKIAEFLQLSKTALGGNLGPLVLSMYLNTTSNEFNGFEEVLKMYEGGVNLPISITGNTPPSALNFPTPDVIKESKFAWMTDEEFAREMIAGVNPLVIRLLKNKDELELPWISTCNCLQRITVTEEDLEINMDGIKVDEAIKNRKLFVLDYYEPFMTYLTKINDLPSTEAYATRTFLILKDDGTLKPLAIELSKPYICPCGLELVETTVVLPADKGVESTIWQLAKAHVNVNDASYHELISHWLHTHAVTEPFAISTHRNLSVLHPIYKLLYPHFRDTFSINSFARKSLISAGGIIEQTFLPGPYSMEMTAAVYKNWVFADQALPKDLIKRGLAVKDVSAAHGLRLAIEDYPYAVDGLEIWNAIKLWVQDYVHLYYSDEGAIERDWELQTWWEEAVEKALHAAVNFGQYSYGGYIMNRPTQSRRWIPKAGTEEYEEVKNNPQEAFLKTITAKYHTIIDLSVMELLSTHSSDEVYLGQRDSLIWTSDEEANALFKRFTDDLGKIEKDISDRNNNKELKNRTGPVQMPYTVLLPTSEPGLTFRGIPNITMSSIVERKKLIKGKVVLVQKSVAQIINTPQGFLTVGAKIVNNIPTLDIVKSVSFKLISSTESENPTTLAGKVGKDTYLENNVSVVRTVQEIKEEFDIYFEWDRHEMGSPGAFYVTNQMDEEFFLVSLTLEYPSQHDNHTNIYFDCNSWVHNHSCYKTDRIFFANVPYLPGTTPVQLQTYREAELSNLRGDGTGMRQTWDRIYDYDVYNDLGFLGSDGPKDHPVLGGLNYPYPRRVRTGRNLIQNKKNGEYYEVPADAYYVPRDENFSDQKIAEFTQLSKTALGGSLGPLVLSMYLKTTSNEFNGFEEVLKMYEGGVNLPISITGNTPPSALNFPTPDVIKESKFAWMTDEEFAREMIAGVNPNVIRLLKNKDELELPWISTCNCLQRITVTEEDLEINMDGIKVDEAIKNRKLFVLDYYEPFMTYLTKINDLPSTEAYATRTFLILKKDGTLKPIAIELSKPYICPCGLELVETTVVLPADKGVESTIWQLAKAHVNVNDASYHELISHWLHTHAVTEPFAISTHRNLSVLHPIYKLLYPHFRDTFNINSFARKSLVSAGGIIEQTFLPGPYSMEMSAAVYKKWVFAEQALPKDLIKRGLAVKDVSAAHGLRLAIEDYPYAVDGLEIWNAIKLWVQDYVDLYYSDDGAVEDDWELQTWWTEAVEKGHGDLRAPWPELQSSQDLVEICTTIIWVASALHAAVNFGQYSYGGYIMNRPTQSRRWIPKPGTEEYEEAKNNPQEAFLKTITAKYHTIIDLSVMELLSTHSSDEVYLGQRDSLIWTADEEANALFKRFTDDLGKIEKNISDRNNNKGLKNRTGPVQVPYTVLLPTSKPGLTSRGIPNSISI</sequence>
<keyword evidence="5 16" id="KW-0444">Lipid biosynthesis</keyword>
<dbReference type="Gene3D" id="3.10.450.60">
    <property type="match status" value="3"/>
</dbReference>
<dbReference type="Gene3D" id="2.60.60.20">
    <property type="entry name" value="PLAT/LH2 domain"/>
    <property type="match status" value="3"/>
</dbReference>
<dbReference type="Gene3D" id="4.10.375.10">
    <property type="entry name" value="Lipoxygenase-1, Domain 2"/>
    <property type="match status" value="3"/>
</dbReference>
<dbReference type="PRINTS" id="PR00087">
    <property type="entry name" value="LIPOXYGENASE"/>
</dbReference>
<dbReference type="PROSITE" id="PS00711">
    <property type="entry name" value="LIPOXYGENASE_1"/>
    <property type="match status" value="3"/>
</dbReference>
<evidence type="ECO:0000256" key="4">
    <source>
        <dbReference type="ARBA" id="ARBA00022490"/>
    </source>
</evidence>
<dbReference type="GO" id="GO:0005737">
    <property type="term" value="C:cytoplasm"/>
    <property type="evidence" value="ECO:0007669"/>
    <property type="project" value="UniProtKB-SubCell"/>
</dbReference>